<proteinExistence type="inferred from homology"/>
<keyword evidence="7" id="KW-0812">Transmembrane</keyword>
<keyword evidence="3 6" id="KW-0378">Hydrolase</keyword>
<dbReference type="InterPro" id="IPR001915">
    <property type="entry name" value="Peptidase_M48"/>
</dbReference>
<dbReference type="CDD" id="cd07332">
    <property type="entry name" value="M48C_Oma1_like"/>
    <property type="match status" value="1"/>
</dbReference>
<dbReference type="EMBL" id="FOCE01000002">
    <property type="protein sequence ID" value="SEM79121.1"/>
    <property type="molecule type" value="Genomic_DNA"/>
</dbReference>
<accession>A0A1H8B827</accession>
<evidence type="ECO:0000313" key="10">
    <source>
        <dbReference type="Proteomes" id="UP000198761"/>
    </source>
</evidence>
<evidence type="ECO:0000313" key="9">
    <source>
        <dbReference type="EMBL" id="SEM79121.1"/>
    </source>
</evidence>
<feature type="domain" description="Peptidase M48" evidence="8">
    <location>
        <begin position="36"/>
        <end position="220"/>
    </location>
</feature>
<evidence type="ECO:0000256" key="1">
    <source>
        <dbReference type="ARBA" id="ARBA00022670"/>
    </source>
</evidence>
<dbReference type="GO" id="GO:0051603">
    <property type="term" value="P:proteolysis involved in protein catabolic process"/>
    <property type="evidence" value="ECO:0007669"/>
    <property type="project" value="TreeGrafter"/>
</dbReference>
<evidence type="ECO:0000259" key="8">
    <source>
        <dbReference type="Pfam" id="PF01435"/>
    </source>
</evidence>
<dbReference type="PANTHER" id="PTHR22726">
    <property type="entry name" value="METALLOENDOPEPTIDASE OMA1"/>
    <property type="match status" value="1"/>
</dbReference>
<evidence type="ECO:0000256" key="6">
    <source>
        <dbReference type="RuleBase" id="RU003983"/>
    </source>
</evidence>
<protein>
    <submittedName>
        <fullName evidence="9">Putative metalloprotease</fullName>
    </submittedName>
</protein>
<keyword evidence="1 6" id="KW-0645">Protease</keyword>
<dbReference type="Gene3D" id="3.30.2010.10">
    <property type="entry name" value="Metalloproteases ('zincins'), catalytic domain"/>
    <property type="match status" value="1"/>
</dbReference>
<dbReference type="GO" id="GO:0046872">
    <property type="term" value="F:metal ion binding"/>
    <property type="evidence" value="ECO:0007669"/>
    <property type="project" value="UniProtKB-KW"/>
</dbReference>
<keyword evidence="10" id="KW-1185">Reference proteome</keyword>
<gene>
    <name evidence="9" type="ORF">SAMN04488103_10287</name>
</gene>
<feature type="transmembrane region" description="Helical" evidence="7">
    <location>
        <begin position="125"/>
        <end position="149"/>
    </location>
</feature>
<dbReference type="GO" id="GO:0004222">
    <property type="term" value="F:metalloendopeptidase activity"/>
    <property type="evidence" value="ECO:0007669"/>
    <property type="project" value="InterPro"/>
</dbReference>
<dbReference type="STRING" id="933059.SAMN04488103_10287"/>
<keyword evidence="5 6" id="KW-0482">Metalloprotease</keyword>
<evidence type="ECO:0000256" key="3">
    <source>
        <dbReference type="ARBA" id="ARBA00022801"/>
    </source>
</evidence>
<evidence type="ECO:0000256" key="4">
    <source>
        <dbReference type="ARBA" id="ARBA00022833"/>
    </source>
</evidence>
<dbReference type="Pfam" id="PF01435">
    <property type="entry name" value="Peptidase_M48"/>
    <property type="match status" value="1"/>
</dbReference>
<dbReference type="RefSeq" id="WP_091297467.1">
    <property type="nucleotide sequence ID" value="NZ_FOCE01000002.1"/>
</dbReference>
<keyword evidence="4 6" id="KW-0862">Zinc</keyword>
<reference evidence="9 10" key="1">
    <citation type="submission" date="2016-10" db="EMBL/GenBank/DDBJ databases">
        <authorList>
            <person name="de Groot N.N."/>
        </authorList>
    </citation>
    <scope>NUCLEOTIDE SEQUENCE [LARGE SCALE GENOMIC DNA]</scope>
    <source>
        <strain evidence="9 10">DSM 3857</strain>
    </source>
</reference>
<dbReference type="InterPro" id="IPR051156">
    <property type="entry name" value="Mito/Outer_Membr_Metalloprot"/>
</dbReference>
<evidence type="ECO:0000256" key="2">
    <source>
        <dbReference type="ARBA" id="ARBA00022723"/>
    </source>
</evidence>
<dbReference type="PANTHER" id="PTHR22726:SF1">
    <property type="entry name" value="METALLOENDOPEPTIDASE OMA1, MITOCHONDRIAL"/>
    <property type="match status" value="1"/>
</dbReference>
<organism evidence="9 10">
    <name type="scientific">Gemmobacter aquatilis</name>
    <dbReference type="NCBI Taxonomy" id="933059"/>
    <lineage>
        <taxon>Bacteria</taxon>
        <taxon>Pseudomonadati</taxon>
        <taxon>Pseudomonadota</taxon>
        <taxon>Alphaproteobacteria</taxon>
        <taxon>Rhodobacterales</taxon>
        <taxon>Paracoccaceae</taxon>
        <taxon>Gemmobacter</taxon>
    </lineage>
</organism>
<keyword evidence="7" id="KW-0472">Membrane</keyword>
<evidence type="ECO:0000256" key="5">
    <source>
        <dbReference type="ARBA" id="ARBA00023049"/>
    </source>
</evidence>
<dbReference type="GO" id="GO:0016020">
    <property type="term" value="C:membrane"/>
    <property type="evidence" value="ECO:0007669"/>
    <property type="project" value="TreeGrafter"/>
</dbReference>
<dbReference type="AlphaFoldDB" id="A0A1H8B827"/>
<name>A0A1H8B827_9RHOB</name>
<dbReference type="OrthoDB" id="9810445at2"/>
<keyword evidence="7" id="KW-1133">Transmembrane helix</keyword>
<dbReference type="Proteomes" id="UP000198761">
    <property type="component" value="Unassembled WGS sequence"/>
</dbReference>
<sequence>MTRFLPLILAVLYALALYRFSVWRTRKVLDTASHPLHEPRLAALTDRLAAALELPGLHIHVFEIPQVNGLAAPDGRIFLTEGFLRKFHRGEVSAEELASVIAHELGHVALGHTRRRMIDFTGANAVFIVLTALLSRFLPFIGVFIANAISGALMARLSRKDEFEADSYASALLIKAGIGTAPQKSLLRKLESLTGSSSEDIPTWVLSHPRIPDRIAAIETNEARWLQG</sequence>
<keyword evidence="2" id="KW-0479">Metal-binding</keyword>
<comment type="cofactor">
    <cofactor evidence="6">
        <name>Zn(2+)</name>
        <dbReference type="ChEBI" id="CHEBI:29105"/>
    </cofactor>
    <text evidence="6">Binds 1 zinc ion per subunit.</text>
</comment>
<evidence type="ECO:0000256" key="7">
    <source>
        <dbReference type="SAM" id="Phobius"/>
    </source>
</evidence>
<comment type="similarity">
    <text evidence="6">Belongs to the peptidase M48 family.</text>
</comment>